<dbReference type="Gene3D" id="3.30.160.620">
    <property type="match status" value="1"/>
</dbReference>
<reference evidence="2" key="2">
    <citation type="journal article" date="2019" name="MicrobiologyOpen">
        <title>High-quality draft genome sequence of Gaiella occulta isolated from a 150 meter deep mineral water borehole and comparison with the genome sequences of other deep-branching lineages of the phylum Actinobacteria.</title>
        <authorList>
            <person name="Severino R."/>
            <person name="Froufe H.J.C."/>
            <person name="Barroso C."/>
            <person name="Albuquerque L."/>
            <person name="Lobo-da-Cunha A."/>
            <person name="da Costa M.S."/>
            <person name="Egas C."/>
        </authorList>
    </citation>
    <scope>NUCLEOTIDE SEQUENCE [LARGE SCALE GENOMIC DNA]</scope>
    <source>
        <strain evidence="2">F2-233</strain>
    </source>
</reference>
<dbReference type="EMBL" id="QQZY01000001">
    <property type="protein sequence ID" value="RDI76276.1"/>
    <property type="molecule type" value="Genomic_DNA"/>
</dbReference>
<keyword evidence="2" id="KW-1185">Reference proteome</keyword>
<reference evidence="1 2" key="1">
    <citation type="submission" date="2018-07" db="EMBL/GenBank/DDBJ databases">
        <title>High-quality-draft genome sequence of Gaiella occulta.</title>
        <authorList>
            <person name="Severino R."/>
            <person name="Froufe H.J.C."/>
            <person name="Rainey F.A."/>
            <person name="Barroso C."/>
            <person name="Albuquerque L."/>
            <person name="Lobo-Da-Cunha A."/>
            <person name="Da Costa M.S."/>
            <person name="Egas C."/>
        </authorList>
    </citation>
    <scope>NUCLEOTIDE SEQUENCE [LARGE SCALE GENOMIC DNA]</scope>
    <source>
        <strain evidence="1 2">F2-233</strain>
    </source>
</reference>
<dbReference type="Proteomes" id="UP000254134">
    <property type="component" value="Unassembled WGS sequence"/>
</dbReference>
<dbReference type="InterPro" id="IPR035424">
    <property type="entry name" value="Antitoxin_RelB"/>
</dbReference>
<name>A0A7M2Z1I2_9ACTN</name>
<evidence type="ECO:0000313" key="2">
    <source>
        <dbReference type="Proteomes" id="UP000254134"/>
    </source>
</evidence>
<evidence type="ECO:0000313" key="1">
    <source>
        <dbReference type="EMBL" id="RDI76276.1"/>
    </source>
</evidence>
<dbReference type="AlphaFoldDB" id="A0A7M2Z1I2"/>
<proteinExistence type="predicted"/>
<protein>
    <submittedName>
        <fullName evidence="1">Uncharacterized protein</fullName>
    </submittedName>
</protein>
<dbReference type="OrthoDB" id="2374448at2"/>
<gene>
    <name evidence="1" type="ORF">Gocc_0695</name>
</gene>
<dbReference type="Pfam" id="PF12910">
    <property type="entry name" value="PHD_like"/>
    <property type="match status" value="1"/>
</dbReference>
<accession>A0A7M2Z1I2</accession>
<organism evidence="1 2">
    <name type="scientific">Gaiella occulta</name>
    <dbReference type="NCBI Taxonomy" id="1002870"/>
    <lineage>
        <taxon>Bacteria</taxon>
        <taxon>Bacillati</taxon>
        <taxon>Actinomycetota</taxon>
        <taxon>Thermoleophilia</taxon>
        <taxon>Gaiellales</taxon>
        <taxon>Gaiellaceae</taxon>
        <taxon>Gaiella</taxon>
    </lineage>
</organism>
<sequence length="154" mass="17495">MPKQVSITQARKEMGPLFSEVVVEHRPALIERHHRAGVFIGEDDASELLSPYAFHTEVFFEPAAVSFWVPELALYGRGSTYEEAGEDLVEEVRDYIEEYWSEIDRYRKAPNRASHFPYLMRAHLADRRGELLDVLLTEPSDAAAATREDALASA</sequence>
<comment type="caution">
    <text evidence="1">The sequence shown here is derived from an EMBL/GenBank/DDBJ whole genome shotgun (WGS) entry which is preliminary data.</text>
</comment>
<dbReference type="RefSeq" id="WP_114795099.1">
    <property type="nucleotide sequence ID" value="NZ_QQZY01000001.1"/>
</dbReference>